<dbReference type="GO" id="GO:0043035">
    <property type="term" value="F:chromatin insulator sequence binding"/>
    <property type="evidence" value="ECO:0000318"/>
    <property type="project" value="GO_Central"/>
</dbReference>
<dbReference type="KEGG" id="xtr:100498301"/>
<reference evidence="15" key="1">
    <citation type="journal article" date="2010" name="Science">
        <title>The genome of the Western clawed frog Xenopus tropicalis.</title>
        <authorList>
            <person name="Hellsten U."/>
            <person name="Harland R.M."/>
            <person name="Gilchrist M.J."/>
            <person name="Hendrix D."/>
            <person name="Jurka J."/>
            <person name="Kapitonov V."/>
            <person name="Ovcharenko I."/>
            <person name="Putnam N.H."/>
            <person name="Shu S."/>
            <person name="Taher L."/>
            <person name="Blitz I.L."/>
            <person name="Blumberg B."/>
            <person name="Dichmann D.S."/>
            <person name="Dubchak I."/>
            <person name="Amaya E."/>
            <person name="Detter J.C."/>
            <person name="Fletcher R."/>
            <person name="Gerhard D.S."/>
            <person name="Goodstein D."/>
            <person name="Graves T."/>
            <person name="Grigoriev I.V."/>
            <person name="Grimwood J."/>
            <person name="Kawashima T."/>
            <person name="Lindquist E."/>
            <person name="Lucas S.M."/>
            <person name="Mead P.E."/>
            <person name="Mitros T."/>
            <person name="Ogino H."/>
            <person name="Ohta Y."/>
            <person name="Poliakov A.V."/>
            <person name="Pollet N."/>
            <person name="Robert J."/>
            <person name="Salamov A."/>
            <person name="Sater A.K."/>
            <person name="Schmutz J."/>
            <person name="Terry A."/>
            <person name="Vize P.D."/>
            <person name="Warren W.C."/>
            <person name="Wells D."/>
            <person name="Wills A."/>
            <person name="Wilson R.K."/>
            <person name="Zimmerman L.B."/>
            <person name="Zorn A.M."/>
            <person name="Grainger R."/>
            <person name="Grammer T."/>
            <person name="Khokha M.K."/>
            <person name="Richardson P.M."/>
            <person name="Rokhsar D.S."/>
        </authorList>
    </citation>
    <scope>NUCLEOTIDE SEQUENCE [LARGE SCALE GENOMIC DNA]</scope>
    <source>
        <strain evidence="15">Nigerian</strain>
    </source>
</reference>
<evidence type="ECO:0000256" key="4">
    <source>
        <dbReference type="ARBA" id="ARBA00022723"/>
    </source>
</evidence>
<reference evidence="17 18" key="3">
    <citation type="submission" date="2025-04" db="UniProtKB">
        <authorList>
            <consortium name="RefSeq"/>
        </authorList>
    </citation>
    <scope>IDENTIFICATION</scope>
    <source>
        <strain evidence="17 18">Nigerian</strain>
        <tissue evidence="17 18">Liver and blood</tissue>
    </source>
</reference>
<feature type="domain" description="C2H2-type" evidence="14">
    <location>
        <begin position="278"/>
        <end position="306"/>
    </location>
</feature>
<dbReference type="Proteomes" id="UP000008143">
    <property type="component" value="Chromosome 8"/>
</dbReference>
<evidence type="ECO:0000256" key="13">
    <source>
        <dbReference type="SAM" id="MobiDB-lite"/>
    </source>
</evidence>
<evidence type="ECO:0000313" key="19">
    <source>
        <dbReference type="RefSeq" id="XP_004917327.2"/>
    </source>
</evidence>
<dbReference type="GO" id="GO:0006357">
    <property type="term" value="P:regulation of transcription by RNA polymerase II"/>
    <property type="evidence" value="ECO:0000318"/>
    <property type="project" value="GO_Central"/>
</dbReference>
<evidence type="ECO:0000256" key="12">
    <source>
        <dbReference type="PROSITE-ProRule" id="PRU00042"/>
    </source>
</evidence>
<accession>A0A803KBI8</accession>
<dbReference type="InterPro" id="IPR036236">
    <property type="entry name" value="Znf_C2H2_sf"/>
</dbReference>
<dbReference type="SUPFAM" id="SSF57667">
    <property type="entry name" value="beta-beta-alpha zinc fingers"/>
    <property type="match status" value="5"/>
</dbReference>
<feature type="domain" description="C2H2-type" evidence="14">
    <location>
        <begin position="639"/>
        <end position="666"/>
    </location>
</feature>
<dbReference type="InterPro" id="IPR013087">
    <property type="entry name" value="Znf_C2H2_type"/>
</dbReference>
<evidence type="ECO:0000313" key="15">
    <source>
        <dbReference type="Ensembl" id="ENSXETP00000117616"/>
    </source>
</evidence>
<dbReference type="Ensembl" id="ENSXETT00000118041">
    <property type="protein sequence ID" value="ENSXETP00000117616"/>
    <property type="gene ID" value="ENSXETG00000044221"/>
</dbReference>
<dbReference type="GeneTree" id="ENSGT00940000164133"/>
<sequence length="666" mass="77582">MKTTLQVQKCRGLNGVPSRKPYVCDTCPKEFETPSKLARHYLTHTGQKPFQCQDCPKSFQQLVHLERHKRTHIRPFQCKICLLNFKKHETLSKHQQKHHGFPSSEVKSGKKPSTTYQKNSAPSFCTSCSVVFATEESRRLHQCDFEDAFPNKKLSHCDICEKVFASRSKLERHVLIHTGQKPFTCLICGKAFRQKAHLKIHQLTHTQERPFKCSHCFKSFKTSGKLLKHEEVHTQQVHFHNILKKPKTSRTVVPVENGVFQTVKEESNDVFSVYVVPYQCPTCDQCFETQQVLEKHSCFILEDGKPLKRRFLKRTAKQRNRGEAQLGPNKKETSMSIGRLTKIDQFGETKSLEPSGPVCRKSEACLDTHKQHLQRKAFKRNTGQSQILQRHLESQELGFCFQQYWVNGDTDYNSEKTFISNRRESVEEYDTLHHFLRGAKGVLIQRHMNKCDQCEKAFPSLSKLRRHYLIHTGLKPFACSECGKKFRQSAHLKRHQVTHKRRVTFQRAKETFDDFHQVLVQGTQVDYRYSQNMDYATDILENLQVCDTSVQYDIPDIKVEIDSPCESTSPQRFQVVGHQKSRKLVSRDRVAKSRSGQPQRSRRTCNVRKSYKCSVCTKVFLSPSKLERHYLIHAGQKPFHCFECGKSFRQDPHLKRHQLTHIRVKI</sequence>
<dbReference type="PROSITE" id="PS00028">
    <property type="entry name" value="ZINC_FINGER_C2H2_1"/>
    <property type="match status" value="10"/>
</dbReference>
<evidence type="ECO:0000256" key="2">
    <source>
        <dbReference type="ARBA" id="ARBA00004123"/>
    </source>
</evidence>
<feature type="domain" description="C2H2-type" evidence="14">
    <location>
        <begin position="611"/>
        <end position="638"/>
    </location>
</feature>
<dbReference type="OMA" id="SMYGERW"/>
<feature type="domain" description="C2H2-type" evidence="14">
    <location>
        <begin position="211"/>
        <end position="238"/>
    </location>
</feature>
<evidence type="ECO:0000256" key="7">
    <source>
        <dbReference type="ARBA" id="ARBA00022833"/>
    </source>
</evidence>
<organism evidence="15">
    <name type="scientific">Xenopus tropicalis</name>
    <name type="common">Western clawed frog</name>
    <name type="synonym">Silurana tropicalis</name>
    <dbReference type="NCBI Taxonomy" id="8364"/>
    <lineage>
        <taxon>Eukaryota</taxon>
        <taxon>Metazoa</taxon>
        <taxon>Chordata</taxon>
        <taxon>Craniata</taxon>
        <taxon>Vertebrata</taxon>
        <taxon>Euteleostomi</taxon>
        <taxon>Amphibia</taxon>
        <taxon>Batrachia</taxon>
        <taxon>Anura</taxon>
        <taxon>Pipoidea</taxon>
        <taxon>Pipidae</taxon>
        <taxon>Xenopodinae</taxon>
        <taxon>Xenopus</taxon>
        <taxon>Silurana</taxon>
    </lineage>
</organism>
<evidence type="ECO:0000256" key="6">
    <source>
        <dbReference type="ARBA" id="ARBA00022771"/>
    </source>
</evidence>
<dbReference type="GO" id="GO:0008270">
    <property type="term" value="F:zinc ion binding"/>
    <property type="evidence" value="ECO:0007669"/>
    <property type="project" value="UniProtKB-KW"/>
</dbReference>
<keyword evidence="7" id="KW-0862">Zinc</keyword>
<feature type="region of interest" description="Disordered" evidence="13">
    <location>
        <begin position="94"/>
        <end position="120"/>
    </location>
</feature>
<proteinExistence type="inferred from homology"/>
<feature type="domain" description="C2H2-type" evidence="14">
    <location>
        <begin position="449"/>
        <end position="476"/>
    </location>
</feature>
<evidence type="ECO:0000256" key="8">
    <source>
        <dbReference type="ARBA" id="ARBA00023015"/>
    </source>
</evidence>
<dbReference type="AlphaFoldDB" id="A0A803KBI8"/>
<dbReference type="RefSeq" id="XP_031747228.1">
    <property type="nucleotide sequence ID" value="XM_031891368.1"/>
</dbReference>
<dbReference type="Ensembl" id="ENSXETT00000115831">
    <property type="protein sequence ID" value="ENSXETP00000112636"/>
    <property type="gene ID" value="ENSXETG00000044221"/>
</dbReference>
<evidence type="ECO:0000256" key="9">
    <source>
        <dbReference type="ARBA" id="ARBA00023125"/>
    </source>
</evidence>
<evidence type="ECO:0000313" key="16">
    <source>
        <dbReference type="Proteomes" id="UP000008143"/>
    </source>
</evidence>
<evidence type="ECO:0000313" key="21">
    <source>
        <dbReference type="Xenbase" id="XB-GENE-940142"/>
    </source>
</evidence>
<dbReference type="FunFam" id="3.30.160.60:FF:000624">
    <property type="entry name" value="zinc finger protein 697"/>
    <property type="match status" value="1"/>
</dbReference>
<dbReference type="RefSeq" id="XP_004917327.2">
    <property type="nucleotide sequence ID" value="XM_004917270.4"/>
</dbReference>
<dbReference type="InterPro" id="IPR050527">
    <property type="entry name" value="Snail/Krueppel_Znf"/>
</dbReference>
<dbReference type="GeneID" id="100498301"/>
<keyword evidence="6 12" id="KW-0863">Zinc-finger</keyword>
<evidence type="ECO:0000256" key="1">
    <source>
        <dbReference type="ARBA" id="ARBA00003767"/>
    </source>
</evidence>
<keyword evidence="16" id="KW-1185">Reference proteome</keyword>
<dbReference type="GO" id="GO:0005634">
    <property type="term" value="C:nucleus"/>
    <property type="evidence" value="ECO:0007669"/>
    <property type="project" value="UniProtKB-SubCell"/>
</dbReference>
<keyword evidence="10" id="KW-0804">Transcription</keyword>
<keyword evidence="8" id="KW-0805">Transcription regulation</keyword>
<feature type="domain" description="C2H2-type" evidence="14">
    <location>
        <begin position="76"/>
        <end position="103"/>
    </location>
</feature>
<feature type="domain" description="C2H2-type" evidence="14">
    <location>
        <begin position="477"/>
        <end position="504"/>
    </location>
</feature>
<dbReference type="FunFam" id="3.30.160.60:FF:000145">
    <property type="entry name" value="Zinc finger protein 574"/>
    <property type="match status" value="1"/>
</dbReference>
<comment type="subcellular location">
    <subcellularLocation>
        <location evidence="2">Nucleus</location>
    </subcellularLocation>
</comment>
<dbReference type="RefSeq" id="XP_004917326.2">
    <property type="nucleotide sequence ID" value="XM_004917269.4"/>
</dbReference>
<dbReference type="FunFam" id="3.30.160.60:FF:000978">
    <property type="entry name" value="Zinc finger protein 770"/>
    <property type="match status" value="1"/>
</dbReference>
<evidence type="ECO:0000259" key="14">
    <source>
        <dbReference type="PROSITE" id="PS50157"/>
    </source>
</evidence>
<evidence type="ECO:0000256" key="10">
    <source>
        <dbReference type="ARBA" id="ARBA00023163"/>
    </source>
</evidence>
<comment type="function">
    <text evidence="1">May be involved in transcriptional regulation.</text>
</comment>
<dbReference type="CTD" id="54989"/>
<feature type="domain" description="C2H2-type" evidence="14">
    <location>
        <begin position="155"/>
        <end position="182"/>
    </location>
</feature>
<keyword evidence="5" id="KW-0677">Repeat</keyword>
<dbReference type="Pfam" id="PF00096">
    <property type="entry name" value="zf-C2H2"/>
    <property type="match status" value="9"/>
</dbReference>
<dbReference type="PANTHER" id="PTHR24388:SF54">
    <property type="entry name" value="PROTEIN ESCARGOT"/>
    <property type="match status" value="1"/>
</dbReference>
<evidence type="ECO:0000313" key="20">
    <source>
        <dbReference type="RefSeq" id="XP_031747228.1"/>
    </source>
</evidence>
<dbReference type="PANTHER" id="PTHR24388">
    <property type="entry name" value="ZINC FINGER PROTEIN"/>
    <property type="match status" value="1"/>
</dbReference>
<keyword evidence="11" id="KW-0539">Nucleus</keyword>
<gene>
    <name evidence="15 17 18 19 20 21" type="primary">znf770</name>
</gene>
<dbReference type="FunFam" id="3.30.160.60:FF:000250">
    <property type="entry name" value="zinc finger protein 197 isoform X1"/>
    <property type="match status" value="1"/>
</dbReference>
<feature type="region of interest" description="Disordered" evidence="13">
    <location>
        <begin position="315"/>
        <end position="334"/>
    </location>
</feature>
<comment type="similarity">
    <text evidence="3">Belongs to the krueppel C2H2-type zinc-finger protein family.</text>
</comment>
<dbReference type="PROSITE" id="PS50157">
    <property type="entry name" value="ZINC_FINGER_C2H2_2"/>
    <property type="match status" value="11"/>
</dbReference>
<feature type="domain" description="C2H2-type" evidence="14">
    <location>
        <begin position="22"/>
        <end position="49"/>
    </location>
</feature>
<reference evidence="15" key="2">
    <citation type="submission" date="2021-03" db="UniProtKB">
        <authorList>
            <consortium name="Ensembl"/>
        </authorList>
    </citation>
    <scope>IDENTIFICATION</scope>
</reference>
<dbReference type="SMART" id="SM00355">
    <property type="entry name" value="ZnF_C2H2"/>
    <property type="match status" value="11"/>
</dbReference>
<feature type="domain" description="C2H2-type" evidence="14">
    <location>
        <begin position="50"/>
        <end position="72"/>
    </location>
</feature>
<dbReference type="AGR" id="Xenbase:XB-GENE-940142"/>
<dbReference type="Gene3D" id="3.30.160.60">
    <property type="entry name" value="Classic Zinc Finger"/>
    <property type="match status" value="9"/>
</dbReference>
<dbReference type="FunFam" id="3.30.160.60:FF:004146">
    <property type="match status" value="1"/>
</dbReference>
<evidence type="ECO:0000256" key="5">
    <source>
        <dbReference type="ARBA" id="ARBA00022737"/>
    </source>
</evidence>
<dbReference type="Xenbase" id="XB-GENE-940142">
    <property type="gene designation" value="znf770"/>
</dbReference>
<keyword evidence="9" id="KW-0238">DNA-binding</keyword>
<evidence type="ECO:0000313" key="18">
    <source>
        <dbReference type="RefSeq" id="XP_004917326.2"/>
    </source>
</evidence>
<dbReference type="FunFam" id="3.30.160.60:FF:002737">
    <property type="entry name" value="AGAP008430-PA"/>
    <property type="match status" value="1"/>
</dbReference>
<evidence type="ECO:0000313" key="17">
    <source>
        <dbReference type="RefSeq" id="XP_002932890.2"/>
    </source>
</evidence>
<keyword evidence="4" id="KW-0479">Metal-binding</keyword>
<protein>
    <submittedName>
        <fullName evidence="15 17">Zinc finger protein 770</fullName>
    </submittedName>
</protein>
<dbReference type="FunFam" id="3.30.160.60:FF:000744">
    <property type="entry name" value="zinc finger E-box-binding homeobox 1"/>
    <property type="match status" value="1"/>
</dbReference>
<feature type="domain" description="C2H2-type" evidence="14">
    <location>
        <begin position="183"/>
        <end position="210"/>
    </location>
</feature>
<dbReference type="GO" id="GO:0005694">
    <property type="term" value="C:chromosome"/>
    <property type="evidence" value="ECO:0000318"/>
    <property type="project" value="GO_Central"/>
</dbReference>
<dbReference type="FunFam" id="3.30.160.60:FF:000904">
    <property type="entry name" value="Zinc finger protein 770"/>
    <property type="match status" value="1"/>
</dbReference>
<evidence type="ECO:0000256" key="11">
    <source>
        <dbReference type="ARBA" id="ARBA00023242"/>
    </source>
</evidence>
<dbReference type="OrthoDB" id="8113227at2759"/>
<dbReference type="RefSeq" id="XP_002932890.2">
    <property type="nucleotide sequence ID" value="XM_002932844.5"/>
</dbReference>
<feature type="compositionally biased region" description="Polar residues" evidence="13">
    <location>
        <begin position="111"/>
        <end position="120"/>
    </location>
</feature>
<evidence type="ECO:0000256" key="3">
    <source>
        <dbReference type="ARBA" id="ARBA00006991"/>
    </source>
</evidence>
<name>A0A803KBI8_XENTR</name>